<organism evidence="1 2">
    <name type="scientific">Actinacidiphila cocklensis</name>
    <dbReference type="NCBI Taxonomy" id="887465"/>
    <lineage>
        <taxon>Bacteria</taxon>
        <taxon>Bacillati</taxon>
        <taxon>Actinomycetota</taxon>
        <taxon>Actinomycetes</taxon>
        <taxon>Kitasatosporales</taxon>
        <taxon>Streptomycetaceae</taxon>
        <taxon>Actinacidiphila</taxon>
    </lineage>
</organism>
<dbReference type="Proteomes" id="UP001152519">
    <property type="component" value="Unassembled WGS sequence"/>
</dbReference>
<protein>
    <submittedName>
        <fullName evidence="1">Uncharacterized protein</fullName>
    </submittedName>
</protein>
<keyword evidence="2" id="KW-1185">Reference proteome</keyword>
<comment type="caution">
    <text evidence="1">The sequence shown here is derived from an EMBL/GenBank/DDBJ whole genome shotgun (WGS) entry which is preliminary data.</text>
</comment>
<sequence>MPNTWEEPFPSCACEFRDTGPARRRTLGNAAPERGGAFLPDTRQAMADHLADPGEPWRIVAGRLSGGIVSTAPRNLGA</sequence>
<proteinExistence type="predicted"/>
<dbReference type="AlphaFoldDB" id="A0A9W4DS92"/>
<accession>A0A9W4DS92</accession>
<reference evidence="1" key="1">
    <citation type="submission" date="2021-05" db="EMBL/GenBank/DDBJ databases">
        <authorList>
            <person name="Arsene-Ploetze F."/>
        </authorList>
    </citation>
    <scope>NUCLEOTIDE SEQUENCE</scope>
    <source>
        <strain evidence="1">DSM 42138</strain>
    </source>
</reference>
<evidence type="ECO:0000313" key="2">
    <source>
        <dbReference type="Proteomes" id="UP001152519"/>
    </source>
</evidence>
<dbReference type="EMBL" id="CAJSLV010000045">
    <property type="protein sequence ID" value="CAG6392586.1"/>
    <property type="molecule type" value="Genomic_DNA"/>
</dbReference>
<evidence type="ECO:0000313" key="1">
    <source>
        <dbReference type="EMBL" id="CAG6392586.1"/>
    </source>
</evidence>
<gene>
    <name evidence="1" type="ORF">SCOCK_170144</name>
</gene>
<name>A0A9W4DS92_9ACTN</name>